<dbReference type="InterPro" id="IPR045361">
    <property type="entry name" value="CIS_tube_prot_N"/>
</dbReference>
<dbReference type="AlphaFoldDB" id="A0A0A8VHE4"/>
<evidence type="ECO:0000313" key="3">
    <source>
        <dbReference type="EMBL" id="SUQ01086.1"/>
    </source>
</evidence>
<evidence type="ECO:0000259" key="1">
    <source>
        <dbReference type="Pfam" id="PF19266"/>
    </source>
</evidence>
<reference evidence="2" key="1">
    <citation type="journal article" date="2015" name="Genome Announc.">
        <title>Complete Genome Sequence of Yersinia ruckeri Strain CSF007-82, Etiologic Agent of Red Mouth Disease in Salmonid Fish.</title>
        <authorList>
            <person name="Nelson M.C."/>
            <person name="LaPatra S.E."/>
            <person name="Welch T.J."/>
            <person name="Graf J."/>
        </authorList>
    </citation>
    <scope>NUCLEOTIDE SEQUENCE</scope>
    <source>
        <strain evidence="2">CSF007-82</strain>
    </source>
</reference>
<organism evidence="2">
    <name type="scientific">Yersinia ruckeri</name>
    <dbReference type="NCBI Taxonomy" id="29486"/>
    <lineage>
        <taxon>Bacteria</taxon>
        <taxon>Pseudomonadati</taxon>
        <taxon>Pseudomonadota</taxon>
        <taxon>Gammaproteobacteria</taxon>
        <taxon>Enterobacterales</taxon>
        <taxon>Yersiniaceae</taxon>
        <taxon>Yersinia</taxon>
    </lineage>
</organism>
<dbReference type="EMBL" id="UHJG01000001">
    <property type="protein sequence ID" value="SUQ01086.1"/>
    <property type="molecule type" value="Genomic_DNA"/>
</dbReference>
<dbReference type="RefSeq" id="WP_038251141.1">
    <property type="nucleotide sequence ID" value="NZ_CCYO01000031.1"/>
</dbReference>
<dbReference type="Proteomes" id="UP000255169">
    <property type="component" value="Unassembled WGS sequence"/>
</dbReference>
<keyword evidence="4" id="KW-1185">Reference proteome</keyword>
<accession>A0A0A8VHE4</accession>
<sequence length="230" mass="25379">MSLLERGLAKLTIDAYKDREGKIRAGNSLQAMYNPATLHLDYQTDYLQSQAINNEKQSSTYVQAKPAGLSLELTFDATMPGNTLPIETQLMQLKQLCSVDATSKETRFLHIKWGKMRWENRGYFAGRTKGLSVSYTLFDRDATPLRAQVVLTLVADDSLVLQETEQNLKSPAKVALRVQDGVSLALMAVSTASTLSGGVDYLTLAWQNGLDNLNGFVPGEILQATRENDS</sequence>
<evidence type="ECO:0000313" key="4">
    <source>
        <dbReference type="Proteomes" id="UP000255169"/>
    </source>
</evidence>
<dbReference type="STRING" id="29486.UGYR_08585"/>
<dbReference type="OrthoDB" id="9815939at2"/>
<feature type="domain" description="Contractile injection system tube protein N-terminal" evidence="1">
    <location>
        <begin position="8"/>
        <end position="159"/>
    </location>
</feature>
<name>A0A0A8VHE4_YERRU</name>
<dbReference type="EMBL" id="LN681231">
    <property type="protein sequence ID" value="CEK29015.1"/>
    <property type="molecule type" value="Genomic_DNA"/>
</dbReference>
<proteinExistence type="predicted"/>
<gene>
    <name evidence="2" type="ORF">CSF007_16465</name>
    <name evidence="3" type="ORF">NCTC10476_02432</name>
</gene>
<protein>
    <recommendedName>
        <fullName evidence="1">Contractile injection system tube protein N-terminal domain-containing protein</fullName>
    </recommendedName>
</protein>
<dbReference type="GeneID" id="66880881"/>
<dbReference type="Pfam" id="PF19266">
    <property type="entry name" value="CIS_tube"/>
    <property type="match status" value="1"/>
</dbReference>
<evidence type="ECO:0000313" key="2">
    <source>
        <dbReference type="EMBL" id="CEK29015.1"/>
    </source>
</evidence>
<reference evidence="3 4" key="2">
    <citation type="submission" date="2018-06" db="EMBL/GenBank/DDBJ databases">
        <authorList>
            <consortium name="Pathogen Informatics"/>
            <person name="Doyle S."/>
        </authorList>
    </citation>
    <scope>NUCLEOTIDE SEQUENCE [LARGE SCALE GENOMIC DNA]</scope>
    <source>
        <strain evidence="3 4">NCTC10476</strain>
    </source>
</reference>